<dbReference type="PIRSF" id="PIRSF006173">
    <property type="entry name" value="UCP006173"/>
    <property type="match status" value="1"/>
</dbReference>
<reference evidence="1" key="1">
    <citation type="journal article" date="2013" name="Syst. Appl. Microbiol.">
        <title>New insights into the archaeal diversity of a hypersaline microbial mat obtained by a metagenomic approach.</title>
        <authorList>
            <person name="Lopez-Lopez A."/>
            <person name="Richter M."/>
            <person name="Pena A."/>
            <person name="Tamames J."/>
            <person name="Rossello-Mora R."/>
        </authorList>
    </citation>
    <scope>NUCLEOTIDE SEQUENCE</scope>
</reference>
<sequence length="147" mass="16916">MNQNAFWREKSLSEMSPQEWEALCDGCARCCMRKLEDVDTGAVFYTCMACRLLDIEHCRCTDYAHRTTVRPTCMYLSRKEKDTFSYLPKTCAYRILYEGGDLPAWHPLVSGDPESVHTAGISMRDRAVSEDDVDGDDYVRYIIDIDC</sequence>
<dbReference type="NCBIfam" id="NF003501">
    <property type="entry name" value="PRK05170.1-5"/>
    <property type="match status" value="1"/>
</dbReference>
<gene>
    <name evidence="1" type="ORF">FLSS-21_0026</name>
</gene>
<accession>M1P1N1</accession>
<evidence type="ECO:0000313" key="1">
    <source>
        <dbReference type="EMBL" id="AGF93301.1"/>
    </source>
</evidence>
<organism evidence="1">
    <name type="scientific">uncultured organism</name>
    <dbReference type="NCBI Taxonomy" id="155900"/>
    <lineage>
        <taxon>unclassified sequences</taxon>
        <taxon>environmental samples</taxon>
    </lineage>
</organism>
<dbReference type="EMBL" id="JX684087">
    <property type="protein sequence ID" value="AGF93301.1"/>
    <property type="molecule type" value="Genomic_DNA"/>
</dbReference>
<dbReference type="InterPro" id="IPR008228">
    <property type="entry name" value="UCP006173"/>
</dbReference>
<name>M1P1N1_9ZZZZ</name>
<dbReference type="AlphaFoldDB" id="M1P1N1"/>
<dbReference type="HAMAP" id="MF_00676">
    <property type="entry name" value="UPF0260"/>
    <property type="match status" value="1"/>
</dbReference>
<proteinExistence type="inferred from homology"/>
<dbReference type="PANTHER" id="PTHR37421:SF1">
    <property type="entry name" value="UPF0260 PROTEIN YCGN"/>
    <property type="match status" value="1"/>
</dbReference>
<protein>
    <submittedName>
        <fullName evidence="1">Uncharacterized conserved protein UCP006173</fullName>
    </submittedName>
</protein>
<dbReference type="NCBIfam" id="NF003507">
    <property type="entry name" value="PRK05170.2-5"/>
    <property type="match status" value="1"/>
</dbReference>
<dbReference type="PANTHER" id="PTHR37421">
    <property type="entry name" value="UPF0260 PROTEIN YCGN"/>
    <property type="match status" value="1"/>
</dbReference>